<dbReference type="PROSITE" id="PS01335">
    <property type="entry name" value="METHYLGLYOXAL_SYNTH"/>
    <property type="match status" value="1"/>
</dbReference>
<feature type="binding site" evidence="2">
    <location>
        <position position="23"/>
    </location>
    <ligand>
        <name>substrate</name>
    </ligand>
</feature>
<dbReference type="RefSeq" id="WP_034831895.1">
    <property type="nucleotide sequence ID" value="NZ_JOKH01000001.1"/>
</dbReference>
<evidence type="ECO:0000313" key="6">
    <source>
        <dbReference type="Proteomes" id="UP000028073"/>
    </source>
</evidence>
<comment type="similarity">
    <text evidence="1 2">Belongs to the methylglyoxal synthase family.</text>
</comment>
<evidence type="ECO:0000259" key="4">
    <source>
        <dbReference type="PROSITE" id="PS51855"/>
    </source>
</evidence>
<dbReference type="eggNOG" id="COG1803">
    <property type="taxonomic scope" value="Bacteria"/>
</dbReference>
<proteinExistence type="inferred from homology"/>
<accession>A0A081NJM1</accession>
<dbReference type="EMBL" id="JOKH01000001">
    <property type="protein sequence ID" value="KEQ18644.1"/>
    <property type="molecule type" value="Genomic_DNA"/>
</dbReference>
<dbReference type="Proteomes" id="UP000028073">
    <property type="component" value="Unassembled WGS sequence"/>
</dbReference>
<dbReference type="PIRSF" id="PIRSF006614">
    <property type="entry name" value="Methylglyox_syn"/>
    <property type="match status" value="1"/>
</dbReference>
<dbReference type="NCBIfam" id="NF003559">
    <property type="entry name" value="PRK05234.1"/>
    <property type="match status" value="1"/>
</dbReference>
<evidence type="ECO:0000256" key="2">
    <source>
        <dbReference type="HAMAP-Rule" id="MF_00549"/>
    </source>
</evidence>
<dbReference type="HAMAP" id="MF_00549">
    <property type="entry name" value="Methylglyoxal_synth"/>
    <property type="match status" value="1"/>
</dbReference>
<dbReference type="STRING" id="1137799.GZ78_00485"/>
<dbReference type="OrthoDB" id="9787147at2"/>
<dbReference type="NCBIfam" id="TIGR00160">
    <property type="entry name" value="MGSA"/>
    <property type="match status" value="1"/>
</dbReference>
<reference evidence="5 6" key="1">
    <citation type="submission" date="2014-06" db="EMBL/GenBank/DDBJ databases">
        <title>Whole Genome Sequences of Three Symbiotic Endozoicomonas Bacteria.</title>
        <authorList>
            <person name="Neave M.J."/>
            <person name="Apprill A."/>
            <person name="Voolstra C.R."/>
        </authorList>
    </citation>
    <scope>NUCLEOTIDE SEQUENCE [LARGE SCALE GENOMIC DNA]</scope>
    <source>
        <strain evidence="5 6">DSM 25634</strain>
    </source>
</reference>
<name>A0A081NJM1_9GAMM</name>
<dbReference type="GO" id="GO:0019242">
    <property type="term" value="P:methylglyoxal biosynthetic process"/>
    <property type="evidence" value="ECO:0007669"/>
    <property type="project" value="UniProtKB-UniRule"/>
</dbReference>
<evidence type="ECO:0000313" key="5">
    <source>
        <dbReference type="EMBL" id="KEQ18644.1"/>
    </source>
</evidence>
<comment type="catalytic activity">
    <reaction evidence="2">
        <text>dihydroxyacetone phosphate = methylglyoxal + phosphate</text>
        <dbReference type="Rhea" id="RHEA:17937"/>
        <dbReference type="ChEBI" id="CHEBI:17158"/>
        <dbReference type="ChEBI" id="CHEBI:43474"/>
        <dbReference type="ChEBI" id="CHEBI:57642"/>
        <dbReference type="EC" id="4.2.3.3"/>
    </reaction>
</comment>
<dbReference type="GO" id="GO:0005829">
    <property type="term" value="C:cytosol"/>
    <property type="evidence" value="ECO:0007669"/>
    <property type="project" value="TreeGrafter"/>
</dbReference>
<feature type="domain" description="MGS-like" evidence="4">
    <location>
        <begin position="6"/>
        <end position="152"/>
    </location>
</feature>
<dbReference type="CDD" id="cd01422">
    <property type="entry name" value="MGS"/>
    <property type="match status" value="1"/>
</dbReference>
<dbReference type="EC" id="4.2.3.3" evidence="2"/>
<organism evidence="5 6">
    <name type="scientific">Endozoicomonas numazuensis</name>
    <dbReference type="NCBI Taxonomy" id="1137799"/>
    <lineage>
        <taxon>Bacteria</taxon>
        <taxon>Pseudomonadati</taxon>
        <taxon>Pseudomonadota</taxon>
        <taxon>Gammaproteobacteria</taxon>
        <taxon>Oceanospirillales</taxon>
        <taxon>Endozoicomonadaceae</taxon>
        <taxon>Endozoicomonas</taxon>
    </lineage>
</organism>
<dbReference type="SUPFAM" id="SSF52335">
    <property type="entry name" value="Methylglyoxal synthase-like"/>
    <property type="match status" value="1"/>
</dbReference>
<dbReference type="InterPro" id="IPR004363">
    <property type="entry name" value="Methylgl_synth"/>
</dbReference>
<feature type="binding site" evidence="2">
    <location>
        <begin position="65"/>
        <end position="66"/>
    </location>
    <ligand>
        <name>substrate</name>
    </ligand>
</feature>
<feature type="binding site" evidence="2">
    <location>
        <position position="98"/>
    </location>
    <ligand>
        <name>substrate</name>
    </ligand>
</feature>
<sequence length="152" mass="17322">MEYKTHVVPVKKNIALVAHDKKKEELVEWALRHRDELANHELYATGTTGSLLEKKLSLPIKKFISGPLGGDQQIGALISESKLDLLVFFWDPFESQPHDPDVKALLRIAAVWNIPVACNQSSAEFMFSSDMMGKSHERKIPDYEQYLKSRPF</sequence>
<feature type="binding site" evidence="2">
    <location>
        <position position="19"/>
    </location>
    <ligand>
        <name>substrate</name>
    </ligand>
</feature>
<dbReference type="GO" id="GO:0008929">
    <property type="term" value="F:methylglyoxal synthase activity"/>
    <property type="evidence" value="ECO:0007669"/>
    <property type="project" value="UniProtKB-UniRule"/>
</dbReference>
<feature type="binding site" evidence="2">
    <location>
        <begin position="45"/>
        <end position="48"/>
    </location>
    <ligand>
        <name>substrate</name>
    </ligand>
</feature>
<dbReference type="Gene3D" id="3.40.50.1380">
    <property type="entry name" value="Methylglyoxal synthase-like domain"/>
    <property type="match status" value="1"/>
</dbReference>
<dbReference type="PROSITE" id="PS51855">
    <property type="entry name" value="MGS"/>
    <property type="match status" value="1"/>
</dbReference>
<evidence type="ECO:0000256" key="3">
    <source>
        <dbReference type="PIRSR" id="PIRSR006614-1"/>
    </source>
</evidence>
<dbReference type="InterPro" id="IPR011607">
    <property type="entry name" value="MGS-like_dom"/>
</dbReference>
<keyword evidence="6" id="KW-1185">Reference proteome</keyword>
<dbReference type="PANTHER" id="PTHR30492">
    <property type="entry name" value="METHYLGLYOXAL SYNTHASE"/>
    <property type="match status" value="1"/>
</dbReference>
<comment type="function">
    <text evidence="2">Catalyzes the formation of methylglyoxal from dihydroxyacetone phosphate.</text>
</comment>
<comment type="caution">
    <text evidence="5">The sequence shown here is derived from an EMBL/GenBank/DDBJ whole genome shotgun (WGS) entry which is preliminary data.</text>
</comment>
<feature type="active site" description="Proton donor/acceptor" evidence="2 3">
    <location>
        <position position="71"/>
    </location>
</feature>
<protein>
    <recommendedName>
        <fullName evidence="2">Methylglyoxal synthase</fullName>
        <shortName evidence="2">MGS</shortName>
        <ecNumber evidence="2">4.2.3.3</ecNumber>
    </recommendedName>
</protein>
<dbReference type="AlphaFoldDB" id="A0A081NJM1"/>
<keyword evidence="2" id="KW-0456">Lyase</keyword>
<dbReference type="InterPro" id="IPR018148">
    <property type="entry name" value="Methylglyoxal_synth_AS"/>
</dbReference>
<dbReference type="PANTHER" id="PTHR30492:SF0">
    <property type="entry name" value="METHYLGLYOXAL SYNTHASE"/>
    <property type="match status" value="1"/>
</dbReference>
<dbReference type="SMART" id="SM00851">
    <property type="entry name" value="MGS"/>
    <property type="match status" value="1"/>
</dbReference>
<evidence type="ECO:0000256" key="1">
    <source>
        <dbReference type="ARBA" id="ARBA00006287"/>
    </source>
</evidence>
<dbReference type="InterPro" id="IPR036914">
    <property type="entry name" value="MGS-like_dom_sf"/>
</dbReference>
<dbReference type="Pfam" id="PF02142">
    <property type="entry name" value="MGS"/>
    <property type="match status" value="1"/>
</dbReference>
<gene>
    <name evidence="2" type="primary">mgsA</name>
    <name evidence="5" type="ORF">GZ78_00485</name>
</gene>